<dbReference type="AlphaFoldDB" id="A0A0F8ZWI4"/>
<sequence>MTWDVNLVLMLRVLINDFNAPQTNVDTYLQRVLVAAGIFVNSQIELPEDYIYDISAVTITPDPLVSEDAISEALIPLKAACIINQGDFQKAIGQGIKVRDGDTAIDTSVGFRGYKDILELGPCAAYDKLLWDLQRINADSVGASLNAVMGAFRDPDS</sequence>
<accession>A0A0F8ZWI4</accession>
<feature type="non-terminal residue" evidence="1">
    <location>
        <position position="157"/>
    </location>
</feature>
<gene>
    <name evidence="1" type="ORF">LCGC14_2985410</name>
</gene>
<reference evidence="1" key="1">
    <citation type="journal article" date="2015" name="Nature">
        <title>Complex archaea that bridge the gap between prokaryotes and eukaryotes.</title>
        <authorList>
            <person name="Spang A."/>
            <person name="Saw J.H."/>
            <person name="Jorgensen S.L."/>
            <person name="Zaremba-Niedzwiedzka K."/>
            <person name="Martijn J."/>
            <person name="Lind A.E."/>
            <person name="van Eijk R."/>
            <person name="Schleper C."/>
            <person name="Guy L."/>
            <person name="Ettema T.J."/>
        </authorList>
    </citation>
    <scope>NUCLEOTIDE SEQUENCE</scope>
</reference>
<organism evidence="1">
    <name type="scientific">marine sediment metagenome</name>
    <dbReference type="NCBI Taxonomy" id="412755"/>
    <lineage>
        <taxon>unclassified sequences</taxon>
        <taxon>metagenomes</taxon>
        <taxon>ecological metagenomes</taxon>
    </lineage>
</organism>
<proteinExistence type="predicted"/>
<evidence type="ECO:0000313" key="1">
    <source>
        <dbReference type="EMBL" id="KKK64316.1"/>
    </source>
</evidence>
<name>A0A0F8ZWI4_9ZZZZ</name>
<dbReference type="EMBL" id="LAZR01061073">
    <property type="protein sequence ID" value="KKK64316.1"/>
    <property type="molecule type" value="Genomic_DNA"/>
</dbReference>
<comment type="caution">
    <text evidence="1">The sequence shown here is derived from an EMBL/GenBank/DDBJ whole genome shotgun (WGS) entry which is preliminary data.</text>
</comment>
<protein>
    <submittedName>
        <fullName evidence="1">Uncharacterized protein</fullName>
    </submittedName>
</protein>